<keyword evidence="10" id="KW-1185">Reference proteome</keyword>
<dbReference type="InterPro" id="IPR046373">
    <property type="entry name" value="Acyl-CoA_Oxase/DH_mid-dom_sf"/>
</dbReference>
<feature type="domain" description="Acyl-CoA dehydrogenase/oxidase N-terminal" evidence="8">
    <location>
        <begin position="13"/>
        <end position="110"/>
    </location>
</feature>
<dbReference type="RefSeq" id="WP_377430270.1">
    <property type="nucleotide sequence ID" value="NZ_JBHSPR010000053.1"/>
</dbReference>
<dbReference type="PANTHER" id="PTHR43884">
    <property type="entry name" value="ACYL-COA DEHYDROGENASE"/>
    <property type="match status" value="1"/>
</dbReference>
<dbReference type="PIRSF" id="PIRSF016578">
    <property type="entry name" value="HsaA"/>
    <property type="match status" value="1"/>
</dbReference>
<dbReference type="Pfam" id="PF00441">
    <property type="entry name" value="Acyl-CoA_dh_1"/>
    <property type="match status" value="1"/>
</dbReference>
<feature type="domain" description="Acyl-CoA oxidase/dehydrogenase middle" evidence="7">
    <location>
        <begin position="114"/>
        <end position="204"/>
    </location>
</feature>
<reference evidence="10" key="1">
    <citation type="journal article" date="2019" name="Int. J. Syst. Evol. Microbiol.">
        <title>The Global Catalogue of Microorganisms (GCM) 10K type strain sequencing project: providing services to taxonomists for standard genome sequencing and annotation.</title>
        <authorList>
            <consortium name="The Broad Institute Genomics Platform"/>
            <consortium name="The Broad Institute Genome Sequencing Center for Infectious Disease"/>
            <person name="Wu L."/>
            <person name="Ma J."/>
        </authorList>
    </citation>
    <scope>NUCLEOTIDE SEQUENCE [LARGE SCALE GENOMIC DNA]</scope>
    <source>
        <strain evidence="10">ZS-35-S2</strain>
    </source>
</reference>
<keyword evidence="4 5" id="KW-0274">FAD</keyword>
<dbReference type="SUPFAM" id="SSF56645">
    <property type="entry name" value="Acyl-CoA dehydrogenase NM domain-like"/>
    <property type="match status" value="1"/>
</dbReference>
<keyword evidence="5 9" id="KW-0560">Oxidoreductase</keyword>
<organism evidence="9 10">
    <name type="scientific">Plantactinospora solaniradicis</name>
    <dbReference type="NCBI Taxonomy" id="1723736"/>
    <lineage>
        <taxon>Bacteria</taxon>
        <taxon>Bacillati</taxon>
        <taxon>Actinomycetota</taxon>
        <taxon>Actinomycetes</taxon>
        <taxon>Micromonosporales</taxon>
        <taxon>Micromonosporaceae</taxon>
        <taxon>Plantactinospora</taxon>
    </lineage>
</organism>
<dbReference type="Proteomes" id="UP001596203">
    <property type="component" value="Unassembled WGS sequence"/>
</dbReference>
<comment type="caution">
    <text evidence="9">The sequence shown here is derived from an EMBL/GenBank/DDBJ whole genome shotgun (WGS) entry which is preliminary data.</text>
</comment>
<gene>
    <name evidence="9" type="ORF">ACFP2T_36785</name>
</gene>
<dbReference type="InterPro" id="IPR009075">
    <property type="entry name" value="AcylCo_DH/oxidase_C"/>
</dbReference>
<comment type="similarity">
    <text evidence="2 5">Belongs to the acyl-CoA dehydrogenase family.</text>
</comment>
<dbReference type="PANTHER" id="PTHR43884:SF12">
    <property type="entry name" value="ISOVALERYL-COA DEHYDROGENASE, MITOCHONDRIAL-RELATED"/>
    <property type="match status" value="1"/>
</dbReference>
<protein>
    <submittedName>
        <fullName evidence="9">Acyl-CoA dehydrogenase family protein</fullName>
        <ecNumber evidence="9">1.-.-.-</ecNumber>
    </submittedName>
</protein>
<accession>A0ABW1KLI9</accession>
<keyword evidence="3 5" id="KW-0285">Flavoprotein</keyword>
<dbReference type="Pfam" id="PF02770">
    <property type="entry name" value="Acyl-CoA_dh_M"/>
    <property type="match status" value="1"/>
</dbReference>
<dbReference type="InterPro" id="IPR006091">
    <property type="entry name" value="Acyl-CoA_Oxase/DH_mid-dom"/>
</dbReference>
<evidence type="ECO:0000256" key="5">
    <source>
        <dbReference type="RuleBase" id="RU362125"/>
    </source>
</evidence>
<evidence type="ECO:0000313" key="10">
    <source>
        <dbReference type="Proteomes" id="UP001596203"/>
    </source>
</evidence>
<dbReference type="InterPro" id="IPR036250">
    <property type="entry name" value="AcylCo_DH-like_C"/>
</dbReference>
<evidence type="ECO:0000259" key="8">
    <source>
        <dbReference type="Pfam" id="PF02771"/>
    </source>
</evidence>
<evidence type="ECO:0000313" key="9">
    <source>
        <dbReference type="EMBL" id="MFC6021709.1"/>
    </source>
</evidence>
<dbReference type="EMBL" id="JBHSPR010000053">
    <property type="protein sequence ID" value="MFC6021709.1"/>
    <property type="molecule type" value="Genomic_DNA"/>
</dbReference>
<name>A0ABW1KLI9_9ACTN</name>
<dbReference type="InterPro" id="IPR009100">
    <property type="entry name" value="AcylCoA_DH/oxidase_NM_dom_sf"/>
</dbReference>
<evidence type="ECO:0000256" key="1">
    <source>
        <dbReference type="ARBA" id="ARBA00001974"/>
    </source>
</evidence>
<evidence type="ECO:0000256" key="3">
    <source>
        <dbReference type="ARBA" id="ARBA00022630"/>
    </source>
</evidence>
<dbReference type="GO" id="GO:0016491">
    <property type="term" value="F:oxidoreductase activity"/>
    <property type="evidence" value="ECO:0007669"/>
    <property type="project" value="UniProtKB-KW"/>
</dbReference>
<dbReference type="EC" id="1.-.-.-" evidence="9"/>
<dbReference type="InterPro" id="IPR013786">
    <property type="entry name" value="AcylCoA_DH/ox_N"/>
</dbReference>
<dbReference type="Gene3D" id="1.20.140.10">
    <property type="entry name" value="Butyryl-CoA Dehydrogenase, subunit A, domain 3"/>
    <property type="match status" value="1"/>
</dbReference>
<dbReference type="SUPFAM" id="SSF47203">
    <property type="entry name" value="Acyl-CoA dehydrogenase C-terminal domain-like"/>
    <property type="match status" value="1"/>
</dbReference>
<dbReference type="InterPro" id="IPR037069">
    <property type="entry name" value="AcylCoA_DH/ox_N_sf"/>
</dbReference>
<feature type="domain" description="Acyl-CoA dehydrogenase/oxidase C-terminal" evidence="6">
    <location>
        <begin position="221"/>
        <end position="364"/>
    </location>
</feature>
<dbReference type="Pfam" id="PF02771">
    <property type="entry name" value="Acyl-CoA_dh_N"/>
    <property type="match status" value="1"/>
</dbReference>
<evidence type="ECO:0000259" key="7">
    <source>
        <dbReference type="Pfam" id="PF02770"/>
    </source>
</evidence>
<proteinExistence type="inferred from homology"/>
<evidence type="ECO:0000256" key="2">
    <source>
        <dbReference type="ARBA" id="ARBA00009347"/>
    </source>
</evidence>
<sequence>MPGTADTVDVTSFVDSVRADVGGWDRAGGLPATIVKTMATGRFLAADLPRRYGGADLGQHDLGELCASLGGVCSALRSLVTVQGMVAAALLRWGTGPQRSAWLPTLASGENIAGFAATEEGAGSDLGAMSTTVRGHGDDVVVRGRKLWVSLGRLATVFLVFGRQDGLPVAVLVESDRPGVVVEPITDPLGLRAAQLANIRFEDVRVPRDNLVAPAGFGLSHVAATAVDHGRHTVAWGCVGLATACLDHAVQHAARRVQGTVRLAEHQLVRAILGRAYVATSGARQLCAHAARLRERRAPSATAETVVAKYAGAAAAASVSQDAVQLLGAAGCGSDSPVNRFFRDAKIMQIIEGSREVGELDIGEFALRTAGPDRTL</sequence>
<dbReference type="Gene3D" id="2.40.110.10">
    <property type="entry name" value="Butyryl-CoA Dehydrogenase, subunit A, domain 2"/>
    <property type="match status" value="1"/>
</dbReference>
<comment type="cofactor">
    <cofactor evidence="1 5">
        <name>FAD</name>
        <dbReference type="ChEBI" id="CHEBI:57692"/>
    </cofactor>
</comment>
<evidence type="ECO:0000259" key="6">
    <source>
        <dbReference type="Pfam" id="PF00441"/>
    </source>
</evidence>
<evidence type="ECO:0000256" key="4">
    <source>
        <dbReference type="ARBA" id="ARBA00022827"/>
    </source>
</evidence>
<dbReference type="Gene3D" id="1.10.540.10">
    <property type="entry name" value="Acyl-CoA dehydrogenase/oxidase, N-terminal domain"/>
    <property type="match status" value="1"/>
</dbReference>